<sequence>HLIPLLQDNFCAKQIQRDILHSISKNPNLIFNSCDKGGGLACTTRSGYDGEIQRQLSDTDSYCKLKGDLTVYKTDMYYFLSRAHEAGDLTDEERGYLINKRPTKAAMYILPKTHKDCQEPLFHVIDFHIRPLVTKLPSYLRDTGDFINQLS</sequence>
<evidence type="ECO:0000313" key="1">
    <source>
        <dbReference type="Ensembl" id="ENSOMYP00000010868.2"/>
    </source>
</evidence>
<dbReference type="Ensembl" id="ENSOMYT00000012058.2">
    <property type="protein sequence ID" value="ENSOMYP00000010868.2"/>
    <property type="gene ID" value="ENSOMYG00000005483.2"/>
</dbReference>
<dbReference type="AlphaFoldDB" id="A0A8C7NQ08"/>
<proteinExistence type="predicted"/>
<reference evidence="1" key="3">
    <citation type="submission" date="2025-09" db="UniProtKB">
        <authorList>
            <consortium name="Ensembl"/>
        </authorList>
    </citation>
    <scope>IDENTIFICATION</scope>
</reference>
<protein>
    <submittedName>
        <fullName evidence="1">Uncharacterized protein</fullName>
    </submittedName>
</protein>
<accession>A0A8C7NQ08</accession>
<dbReference type="Proteomes" id="UP000694395">
    <property type="component" value="Chromosome 11"/>
</dbReference>
<evidence type="ECO:0000313" key="2">
    <source>
        <dbReference type="Proteomes" id="UP000694395"/>
    </source>
</evidence>
<reference evidence="1" key="2">
    <citation type="submission" date="2025-08" db="UniProtKB">
        <authorList>
            <consortium name="Ensembl"/>
        </authorList>
    </citation>
    <scope>IDENTIFICATION</scope>
</reference>
<reference evidence="1" key="1">
    <citation type="submission" date="2020-07" db="EMBL/GenBank/DDBJ databases">
        <title>A long reads based de novo assembly of the rainbow trout Arlee double haploid line genome.</title>
        <authorList>
            <person name="Gao G."/>
            <person name="Palti Y."/>
        </authorList>
    </citation>
    <scope>NUCLEOTIDE SEQUENCE [LARGE SCALE GENOMIC DNA]</scope>
</reference>
<organism evidence="1 2">
    <name type="scientific">Oncorhynchus mykiss</name>
    <name type="common">Rainbow trout</name>
    <name type="synonym">Salmo gairdneri</name>
    <dbReference type="NCBI Taxonomy" id="8022"/>
    <lineage>
        <taxon>Eukaryota</taxon>
        <taxon>Metazoa</taxon>
        <taxon>Chordata</taxon>
        <taxon>Craniata</taxon>
        <taxon>Vertebrata</taxon>
        <taxon>Euteleostomi</taxon>
        <taxon>Actinopterygii</taxon>
        <taxon>Neopterygii</taxon>
        <taxon>Teleostei</taxon>
        <taxon>Protacanthopterygii</taxon>
        <taxon>Salmoniformes</taxon>
        <taxon>Salmonidae</taxon>
        <taxon>Salmoninae</taxon>
        <taxon>Oncorhynchus</taxon>
    </lineage>
</organism>
<name>A0A8C7NQ08_ONCMY</name>
<keyword evidence="2" id="KW-1185">Reference proteome</keyword>